<dbReference type="AlphaFoldDB" id="A0A9W4P7F5"/>
<reference evidence="2" key="1">
    <citation type="submission" date="2021-07" db="EMBL/GenBank/DDBJ databases">
        <authorList>
            <person name="Branca A.L. A."/>
        </authorList>
    </citation>
    <scope>NUCLEOTIDE SEQUENCE</scope>
</reference>
<comment type="caution">
    <text evidence="2">The sequence shown here is derived from an EMBL/GenBank/DDBJ whole genome shotgun (WGS) entry which is preliminary data.</text>
</comment>
<protein>
    <submittedName>
        <fullName evidence="2">Uncharacterized protein</fullName>
    </submittedName>
</protein>
<proteinExistence type="predicted"/>
<name>A0A9W4P7F5_9EURO</name>
<accession>A0A9W4P7F5</accession>
<organism evidence="2 3">
    <name type="scientific">Penicillium egyptiacum</name>
    <dbReference type="NCBI Taxonomy" id="1303716"/>
    <lineage>
        <taxon>Eukaryota</taxon>
        <taxon>Fungi</taxon>
        <taxon>Dikarya</taxon>
        <taxon>Ascomycota</taxon>
        <taxon>Pezizomycotina</taxon>
        <taxon>Eurotiomycetes</taxon>
        <taxon>Eurotiomycetidae</taxon>
        <taxon>Eurotiales</taxon>
        <taxon>Aspergillaceae</taxon>
        <taxon>Penicillium</taxon>
    </lineage>
</organism>
<feature type="compositionally biased region" description="Basic and acidic residues" evidence="1">
    <location>
        <begin position="96"/>
        <end position="108"/>
    </location>
</feature>
<feature type="region of interest" description="Disordered" evidence="1">
    <location>
        <begin position="67"/>
        <end position="174"/>
    </location>
</feature>
<sequence>MECFRQIFRCLKAPFRREKGRIIEIVSRVKTGKRAIVEKAVANKSMKQGPPTNFRKEELPAYFSDAESVLSPSQNPTERSDLTNQLQDAYVPGQLHSDRREGRNDDRNGISTIVDEEQDAGPGSKDERKTVIHLRERIKLSRWWKSSPAAGHETNAPAESTKMEETRNAELACS</sequence>
<evidence type="ECO:0000256" key="1">
    <source>
        <dbReference type="SAM" id="MobiDB-lite"/>
    </source>
</evidence>
<dbReference type="OrthoDB" id="4154127at2759"/>
<dbReference type="EMBL" id="CAJVRC010000882">
    <property type="protein sequence ID" value="CAG8903741.1"/>
    <property type="molecule type" value="Genomic_DNA"/>
</dbReference>
<evidence type="ECO:0000313" key="2">
    <source>
        <dbReference type="EMBL" id="CAG8903741.1"/>
    </source>
</evidence>
<dbReference type="Proteomes" id="UP001154252">
    <property type="component" value="Unassembled WGS sequence"/>
</dbReference>
<feature type="compositionally biased region" description="Polar residues" evidence="1">
    <location>
        <begin position="70"/>
        <end position="87"/>
    </location>
</feature>
<gene>
    <name evidence="2" type="ORF">PEGY_LOCUS7500</name>
</gene>
<feature type="compositionally biased region" description="Basic and acidic residues" evidence="1">
    <location>
        <begin position="124"/>
        <end position="139"/>
    </location>
</feature>
<keyword evidence="3" id="KW-1185">Reference proteome</keyword>
<evidence type="ECO:0000313" key="3">
    <source>
        <dbReference type="Proteomes" id="UP001154252"/>
    </source>
</evidence>